<dbReference type="Proteomes" id="UP000046395">
    <property type="component" value="Unassembled WGS sequence"/>
</dbReference>
<name>A0A5S6QZY5_TRIMR</name>
<dbReference type="InterPro" id="IPR032409">
    <property type="entry name" value="GEF6/7_CC"/>
</dbReference>
<dbReference type="PROSITE" id="PS50002">
    <property type="entry name" value="SH3"/>
    <property type="match status" value="1"/>
</dbReference>
<reference evidence="5" key="1">
    <citation type="submission" date="2013-11" db="EMBL/GenBank/DDBJ databases">
        <authorList>
            <person name="Aslett M."/>
        </authorList>
    </citation>
    <scope>NUCLEOTIDE SEQUENCE [LARGE SCALE GENOMIC DNA]</scope>
    <source>
        <strain evidence="5">Edinburgh</strain>
    </source>
</reference>
<sequence>MSRQTAESSAVVTVQAKYNFTGRNNDELCFKKGDVIVVTQQLNEGWWEGTLNDKTGWFPSNYVSVEKPDYSPKTRITVENEVDSSSLVNVDRRLAFRNMVLRDLLENEQKHLEELVGFWEVYVKPLKDAEIVSKFEFSCLVGNISQVIQFQSDFCHDLIEEAQKASRDQRIGGKFLRSAETLKHLLAAYCKNHPTAVNVINCNREKLAQFMQSKGGNDLLLVSRLSQPFRHVETYAVALLEFERNLEENHPDRGDTQRAVAVYREIANHCSDLRKQKEMQLDLLNSIITDWEGEPLESLGDILLVIKANAKLEGVCDGDCCIILFAEYIVVLQVSPHLNGYIYKGFKSSYYIASTVTRRMVDRSRGKLSIELVSKLDDRVLLTFSVGNMDDLNRWSESLEALSSENTEEYSTLISPTTPSKYTKIETEVSPLLKARVSHMPVPGHAEFVKKIDDPLKVLSPKRYNGYCLRPLPTQKSWFGTPFVDGEIKMRKKPDQVELCYDADEIELLQVVESYCSSTSDSWKPLICSRNGRAPDVLIAEDEKIFCEEFVGDELIVQEKTLVDTVYALKDQVRILSEIVNDLSRAMHADQAAHKRTDDVLRQIVAERASTSSSLSNCAKDYSSAEAFIQQLYKES</sequence>
<reference evidence="6 7" key="3">
    <citation type="submission" date="2019-12" db="UniProtKB">
        <authorList>
            <consortium name="WormBaseParasite"/>
        </authorList>
    </citation>
    <scope>IDENTIFICATION</scope>
</reference>
<dbReference type="STRING" id="70415.A0A5S6QZY5"/>
<dbReference type="CDD" id="cd00160">
    <property type="entry name" value="RhoGEF"/>
    <property type="match status" value="1"/>
</dbReference>
<dbReference type="InterPro" id="IPR011993">
    <property type="entry name" value="PH-like_dom_sf"/>
</dbReference>
<dbReference type="Gene3D" id="2.30.29.30">
    <property type="entry name" value="Pleckstrin-homology domain (PH domain)/Phosphotyrosine-binding domain (PTB)"/>
    <property type="match status" value="1"/>
</dbReference>
<evidence type="ECO:0000313" key="5">
    <source>
        <dbReference type="Proteomes" id="UP000046395"/>
    </source>
</evidence>
<dbReference type="SUPFAM" id="SSF48065">
    <property type="entry name" value="DBL homology domain (DH-domain)"/>
    <property type="match status" value="1"/>
</dbReference>
<evidence type="ECO:0000313" key="6">
    <source>
        <dbReference type="WBParaSite" id="TMUE_0000000714.1"/>
    </source>
</evidence>
<proteinExistence type="predicted"/>
<dbReference type="PRINTS" id="PR00452">
    <property type="entry name" value="SH3DOMAIN"/>
</dbReference>
<dbReference type="Pfam" id="PF00621">
    <property type="entry name" value="RhoGEF"/>
    <property type="match status" value="1"/>
</dbReference>
<dbReference type="GO" id="GO:0005737">
    <property type="term" value="C:cytoplasm"/>
    <property type="evidence" value="ECO:0007669"/>
    <property type="project" value="TreeGrafter"/>
</dbReference>
<dbReference type="SMART" id="SM00325">
    <property type="entry name" value="RhoGEF"/>
    <property type="match status" value="1"/>
</dbReference>
<evidence type="ECO:0000259" key="4">
    <source>
        <dbReference type="PROSITE" id="PS50010"/>
    </source>
</evidence>
<dbReference type="PANTHER" id="PTHR46026">
    <property type="entry name" value="RHO-TYPE GUANINE NUCLEOTIDE EXCHANGE FACTOR, ISOFORM F"/>
    <property type="match status" value="1"/>
</dbReference>
<protein>
    <submittedName>
        <fullName evidence="6 7">Rho guanine nucleotide exchange factor 7</fullName>
    </submittedName>
</protein>
<accession>A0A5S6QZY5</accession>
<dbReference type="FunFam" id="2.30.30.40:FF:000072">
    <property type="entry name" value="Unconventional Myosin IB"/>
    <property type="match status" value="1"/>
</dbReference>
<evidence type="ECO:0000256" key="2">
    <source>
        <dbReference type="PROSITE-ProRule" id="PRU00192"/>
    </source>
</evidence>
<evidence type="ECO:0000259" key="3">
    <source>
        <dbReference type="PROSITE" id="PS50002"/>
    </source>
</evidence>
<dbReference type="SMART" id="SM00326">
    <property type="entry name" value="SH3"/>
    <property type="match status" value="1"/>
</dbReference>
<dbReference type="Gene3D" id="2.30.30.40">
    <property type="entry name" value="SH3 Domains"/>
    <property type="match status" value="1"/>
</dbReference>
<keyword evidence="5" id="KW-1185">Reference proteome</keyword>
<dbReference type="GO" id="GO:0005085">
    <property type="term" value="F:guanyl-nucleotide exchange factor activity"/>
    <property type="evidence" value="ECO:0007669"/>
    <property type="project" value="InterPro"/>
</dbReference>
<evidence type="ECO:0000256" key="1">
    <source>
        <dbReference type="ARBA" id="ARBA00022443"/>
    </source>
</evidence>
<dbReference type="InterPro" id="IPR000219">
    <property type="entry name" value="DH_dom"/>
</dbReference>
<reference evidence="5" key="2">
    <citation type="submission" date="2014-03" db="EMBL/GenBank/DDBJ databases">
        <title>The whipworm genome and dual-species transcriptomics of an intimate host-pathogen interaction.</title>
        <authorList>
            <person name="Foth B.J."/>
            <person name="Tsai I.J."/>
            <person name="Reid A.J."/>
            <person name="Bancroft A.J."/>
            <person name="Nichol S."/>
            <person name="Tracey A."/>
            <person name="Holroyd N."/>
            <person name="Cotton J.A."/>
            <person name="Stanley E.J."/>
            <person name="Zarowiecki M."/>
            <person name="Liu J.Z."/>
            <person name="Huckvale T."/>
            <person name="Cooper P.J."/>
            <person name="Grencis R.K."/>
            <person name="Berriman M."/>
        </authorList>
    </citation>
    <scope>NUCLEOTIDE SEQUENCE [LARGE SCALE GENOMIC DNA]</scope>
    <source>
        <strain evidence="5">Edinburgh</strain>
    </source>
</reference>
<dbReference type="InterPro" id="IPR036028">
    <property type="entry name" value="SH3-like_dom_sf"/>
</dbReference>
<dbReference type="PROSITE" id="PS50010">
    <property type="entry name" value="DH_2"/>
    <property type="match status" value="1"/>
</dbReference>
<dbReference type="SUPFAM" id="SSF50044">
    <property type="entry name" value="SH3-domain"/>
    <property type="match status" value="1"/>
</dbReference>
<dbReference type="GO" id="GO:0016192">
    <property type="term" value="P:vesicle-mediated transport"/>
    <property type="evidence" value="ECO:0007669"/>
    <property type="project" value="UniProtKB-ARBA"/>
</dbReference>
<keyword evidence="1 2" id="KW-0728">SH3 domain</keyword>
<dbReference type="InterPro" id="IPR001452">
    <property type="entry name" value="SH3_domain"/>
</dbReference>
<feature type="domain" description="DH" evidence="4">
    <location>
        <begin position="96"/>
        <end position="273"/>
    </location>
</feature>
<dbReference type="WBParaSite" id="TMUE_3000012820.1">
    <property type="protein sequence ID" value="TMUE_3000012820.1"/>
    <property type="gene ID" value="WBGene00295019"/>
</dbReference>
<dbReference type="Pfam" id="PF16523">
    <property type="entry name" value="betaPIX_CC"/>
    <property type="match status" value="1"/>
</dbReference>
<dbReference type="Gene3D" id="1.20.5.390">
    <property type="entry name" value="L1 transposable element, trimerization domain"/>
    <property type="match status" value="1"/>
</dbReference>
<dbReference type="WBParaSite" id="TMUE_0000000714.1">
    <property type="protein sequence ID" value="TMUE_0000000714.1"/>
    <property type="gene ID" value="WBGene00296639"/>
</dbReference>
<dbReference type="AlphaFoldDB" id="A0A5S6QZY5"/>
<organism evidence="5 7">
    <name type="scientific">Trichuris muris</name>
    <name type="common">Mouse whipworm</name>
    <dbReference type="NCBI Taxonomy" id="70415"/>
    <lineage>
        <taxon>Eukaryota</taxon>
        <taxon>Metazoa</taxon>
        <taxon>Ecdysozoa</taxon>
        <taxon>Nematoda</taxon>
        <taxon>Enoplea</taxon>
        <taxon>Dorylaimia</taxon>
        <taxon>Trichinellida</taxon>
        <taxon>Trichuridae</taxon>
        <taxon>Trichuris</taxon>
    </lineage>
</organism>
<evidence type="ECO:0000313" key="7">
    <source>
        <dbReference type="WBParaSite" id="TMUE_3000012820.1"/>
    </source>
</evidence>
<dbReference type="Pfam" id="PF00018">
    <property type="entry name" value="SH3_1"/>
    <property type="match status" value="1"/>
</dbReference>
<feature type="domain" description="SH3" evidence="3">
    <location>
        <begin position="9"/>
        <end position="68"/>
    </location>
</feature>
<dbReference type="InterPro" id="IPR035899">
    <property type="entry name" value="DBL_dom_sf"/>
</dbReference>
<dbReference type="Gene3D" id="1.20.900.10">
    <property type="entry name" value="Dbl homology (DH) domain"/>
    <property type="match status" value="1"/>
</dbReference>
<dbReference type="PANTHER" id="PTHR46026:SF1">
    <property type="entry name" value="RHO-TYPE GUANINE NUCLEOTIDE EXCHANGE FACTOR, ISOFORM F"/>
    <property type="match status" value="1"/>
</dbReference>
<dbReference type="CDD" id="cd11877">
    <property type="entry name" value="SH3_PIX"/>
    <property type="match status" value="1"/>
</dbReference>